<dbReference type="Proteomes" id="UP000095280">
    <property type="component" value="Unplaced"/>
</dbReference>
<dbReference type="AlphaFoldDB" id="A0A1I8I879"/>
<organism evidence="12 13">
    <name type="scientific">Macrostomum lignano</name>
    <dbReference type="NCBI Taxonomy" id="282301"/>
    <lineage>
        <taxon>Eukaryota</taxon>
        <taxon>Metazoa</taxon>
        <taxon>Spiralia</taxon>
        <taxon>Lophotrochozoa</taxon>
        <taxon>Platyhelminthes</taxon>
        <taxon>Rhabditophora</taxon>
        <taxon>Macrostomorpha</taxon>
        <taxon>Macrostomida</taxon>
        <taxon>Macrostomidae</taxon>
        <taxon>Macrostomum</taxon>
    </lineage>
</organism>
<dbReference type="Gene3D" id="1.10.287.770">
    <property type="entry name" value="YojJ-like"/>
    <property type="match status" value="1"/>
</dbReference>
<dbReference type="GO" id="GO:0005886">
    <property type="term" value="C:plasma membrane"/>
    <property type="evidence" value="ECO:0007669"/>
    <property type="project" value="TreeGrafter"/>
</dbReference>
<keyword evidence="2 11" id="KW-0813">Transport</keyword>
<evidence type="ECO:0000313" key="12">
    <source>
        <dbReference type="Proteomes" id="UP000095280"/>
    </source>
</evidence>
<reference evidence="13" key="1">
    <citation type="submission" date="2016-11" db="UniProtKB">
        <authorList>
            <consortium name="WormBaseParasite"/>
        </authorList>
    </citation>
    <scope>IDENTIFICATION</scope>
</reference>
<evidence type="ECO:0000256" key="2">
    <source>
        <dbReference type="ARBA" id="ARBA00022448"/>
    </source>
</evidence>
<keyword evidence="8" id="KW-0472">Membrane</keyword>
<proteinExistence type="inferred from homology"/>
<keyword evidence="6" id="KW-0915">Sodium</keyword>
<evidence type="ECO:0000256" key="8">
    <source>
        <dbReference type="ARBA" id="ARBA00023136"/>
    </source>
</evidence>
<dbReference type="GO" id="GO:0015280">
    <property type="term" value="F:ligand-gated sodium channel activity"/>
    <property type="evidence" value="ECO:0007669"/>
    <property type="project" value="TreeGrafter"/>
</dbReference>
<keyword evidence="12" id="KW-1185">Reference proteome</keyword>
<keyword evidence="3 11" id="KW-0894">Sodium channel</keyword>
<keyword evidence="5" id="KW-1133">Transmembrane helix</keyword>
<evidence type="ECO:0000256" key="5">
    <source>
        <dbReference type="ARBA" id="ARBA00022989"/>
    </source>
</evidence>
<evidence type="ECO:0000256" key="7">
    <source>
        <dbReference type="ARBA" id="ARBA00023065"/>
    </source>
</evidence>
<dbReference type="PRINTS" id="PR01078">
    <property type="entry name" value="AMINACHANNEL"/>
</dbReference>
<evidence type="ECO:0000313" key="13">
    <source>
        <dbReference type="WBParaSite" id="maker-uti_cns_0010418-snap-gene-0.4-mRNA-1"/>
    </source>
</evidence>
<dbReference type="WBParaSite" id="maker-uti_cns_0010418-snap-gene-0.4-mRNA-1">
    <property type="protein sequence ID" value="maker-uti_cns_0010418-snap-gene-0.4-mRNA-1"/>
    <property type="gene ID" value="maker-uti_cns_0010418-snap-gene-0.4"/>
</dbReference>
<keyword evidence="7 11" id="KW-0406">Ion transport</keyword>
<sequence>MVNHQADASVDRIREVRRKLVQDLLNGIEPDPRALDPTADIEDNRQFSSPILQKLYTTVEQFGARSTIHGLQHIFHSRELTRRIFWLVLMLVALCLGLAHMHATAMEFLSNPLTSQLKLMSEQVKFPDITLCNLKPASESMSLAPEFRQYIRDKWGYFDNWYVEERKRRGNESKVNFYERARLVFGRLFQILWVSGDSRDIGVLDVTLLLDCSYNSMKCHQKNFSLRQNYRFWNCYTFFVHKDNLVTGKGGKGAELDLVLFTDNHNTVRLEDLDGSARQKNLSTGIYKRSRQMEEQEPISLKELLNEATGLNHLLTEGSYEPGGFRVFIHERKLYPMLSREFVDVQSGTKSIIKLRPLQHSLLSSAAHQCTPRSAAENVSYVRYFAHGSKHIGHKKYQKTDSDFVAEEKQNLVHENCGCYSHRYPFTVDNSELCYYVPPSSWKTPPEQVLRKIRCHDRWILDAEKRTYELMQKFHSKRFCEFTLYRPLEQSSSWPRFEHVQDIWTDFIAPKIASGKEFTMECGHNHHIFNRTETAAFNRSTSRQELVYYPLLLTDQLCLEQFCNGTDTSCDLNLLRRLYPTATNCLQKAVMTKNMALIGIHLLSSAADSYVESVSYEWTEALSETGGILGLWLGISLLSVLEIFEFFYVLARNCFDQRLALRNRDA</sequence>
<evidence type="ECO:0000256" key="11">
    <source>
        <dbReference type="RuleBase" id="RU000679"/>
    </source>
</evidence>
<name>A0A1I8I879_9PLAT</name>
<keyword evidence="4 11" id="KW-0812">Transmembrane</keyword>
<evidence type="ECO:0000256" key="3">
    <source>
        <dbReference type="ARBA" id="ARBA00022461"/>
    </source>
</evidence>
<keyword evidence="10 11" id="KW-0407">Ion channel</keyword>
<dbReference type="InterPro" id="IPR001873">
    <property type="entry name" value="ENaC"/>
</dbReference>
<comment type="similarity">
    <text evidence="11">Belongs to the amiloride-sensitive sodium channel (TC 1.A.6) family.</text>
</comment>
<protein>
    <submittedName>
        <fullName evidence="13">Amiloride-sensitive sodium channel</fullName>
    </submittedName>
</protein>
<evidence type="ECO:0000256" key="10">
    <source>
        <dbReference type="ARBA" id="ARBA00023303"/>
    </source>
</evidence>
<evidence type="ECO:0000256" key="4">
    <source>
        <dbReference type="ARBA" id="ARBA00022692"/>
    </source>
</evidence>
<comment type="subcellular location">
    <subcellularLocation>
        <location evidence="1">Membrane</location>
        <topology evidence="1">Multi-pass membrane protein</topology>
    </subcellularLocation>
</comment>
<keyword evidence="9 11" id="KW-0739">Sodium transport</keyword>
<dbReference type="OrthoDB" id="8065060at2759"/>
<dbReference type="Pfam" id="PF00858">
    <property type="entry name" value="ASC"/>
    <property type="match status" value="1"/>
</dbReference>
<dbReference type="STRING" id="282301.A0A1I8I879"/>
<dbReference type="Gene3D" id="2.60.470.10">
    <property type="entry name" value="Acid-sensing ion channels like domains"/>
    <property type="match status" value="1"/>
</dbReference>
<dbReference type="PANTHER" id="PTHR11690">
    <property type="entry name" value="AMILORIDE-SENSITIVE SODIUM CHANNEL-RELATED"/>
    <property type="match status" value="1"/>
</dbReference>
<accession>A0A1I8I879</accession>
<evidence type="ECO:0000256" key="9">
    <source>
        <dbReference type="ARBA" id="ARBA00023201"/>
    </source>
</evidence>
<evidence type="ECO:0000256" key="6">
    <source>
        <dbReference type="ARBA" id="ARBA00023053"/>
    </source>
</evidence>
<evidence type="ECO:0000256" key="1">
    <source>
        <dbReference type="ARBA" id="ARBA00004141"/>
    </source>
</evidence>